<evidence type="ECO:0000313" key="2">
    <source>
        <dbReference type="EMBL" id="CAB4965973.1"/>
    </source>
</evidence>
<feature type="region of interest" description="Disordered" evidence="1">
    <location>
        <begin position="159"/>
        <end position="187"/>
    </location>
</feature>
<accession>A0A6J7LGT7</accession>
<reference evidence="2" key="1">
    <citation type="submission" date="2020-05" db="EMBL/GenBank/DDBJ databases">
        <authorList>
            <person name="Chiriac C."/>
            <person name="Salcher M."/>
            <person name="Ghai R."/>
            <person name="Kavagutti S V."/>
        </authorList>
    </citation>
    <scope>NUCLEOTIDE SEQUENCE</scope>
</reference>
<sequence>MDDPMMKAGRAATLLLLVLTLVAPGLAATPVVAAPAGSARAPQGQVALRILAPKGVPATVSLKGRQVAVVGKTASGASSTRKVRLAPGRYRVVAPTFSYRGRVYAATASRSVEVLRAGERAKITVRYRLVKAADRLMVDQLGADEVRLAWKQKKAMTVSLRRTEGERPARSAGRGTPVRTGKGKGKAVDRVKAGRTYTYALFTRVRGRWSPPVTLTVATPSGVAGEAAYSVSPSTTIVEEGDADVVTPVDGAVQVRLAAKRATPLLGSGFVLPRSAALPGGYLGVVQAISGDGRTVTLTGGGLADAFDYFDVSADLGDQPEMALEPLADGPAARAALDAYVASLPERQARALPAGLKNCLGGSIAGTVSAKPTLKPGGHFKGGLKKKWGIPTGAWFDAEARMTVGLAMDVGASASFSCGIPTTPAFITIATSPVPISLYLAPVIEVNAQGAGTLKNIGAKVTGGFWVKGTLGLKSSVDAGLIKQFSPNPTTFEGTIGVGAQMGGEFIIGPGAGTAKHGAIAGLNGTVTPLKLSLGGYFAETDYRAGQCLRAQASLGLSLAVTAKAWLGSWTAAASFSPEQLQGDFPYGSWYWPTDCENLPPDPTDPEDSVVGPGITLVDAELIGDPSQSAYLSGFINGEKSWVASTGIAANAIGTPGDFASTDLGRGGSAYLSSLAGGETFDAVGYHLTVIPAGDTLHVRYLFASEEYPEYVGQGYNDVMALLVGGTNCALVPGTSVPVSVDSVNAGSYAQYFIDNESGAGYANAFDGLTVPLQCDVPVTPGQPVDVSLSVADVGDGVLDSAISLLDKGVWSD</sequence>
<evidence type="ECO:0000256" key="1">
    <source>
        <dbReference type="SAM" id="MobiDB-lite"/>
    </source>
</evidence>
<gene>
    <name evidence="2" type="ORF">UFOPK3662_03786</name>
</gene>
<dbReference type="InterPro" id="IPR049804">
    <property type="entry name" value="Choice_anch_L"/>
</dbReference>
<dbReference type="NCBIfam" id="NF038133">
    <property type="entry name" value="choice_anch_L"/>
    <property type="match status" value="1"/>
</dbReference>
<dbReference type="EMBL" id="CAFBMW010000058">
    <property type="protein sequence ID" value="CAB4965973.1"/>
    <property type="molecule type" value="Genomic_DNA"/>
</dbReference>
<proteinExistence type="predicted"/>
<organism evidence="2">
    <name type="scientific">freshwater metagenome</name>
    <dbReference type="NCBI Taxonomy" id="449393"/>
    <lineage>
        <taxon>unclassified sequences</taxon>
        <taxon>metagenomes</taxon>
        <taxon>ecological metagenomes</taxon>
    </lineage>
</organism>
<protein>
    <submittedName>
        <fullName evidence="2">Unannotated protein</fullName>
    </submittedName>
</protein>
<name>A0A6J7LGT7_9ZZZZ</name>
<dbReference type="AlphaFoldDB" id="A0A6J7LGT7"/>